<organism evidence="4 5">
    <name type="scientific">Sphaeroforma arctica JP610</name>
    <dbReference type="NCBI Taxonomy" id="667725"/>
    <lineage>
        <taxon>Eukaryota</taxon>
        <taxon>Ichthyosporea</taxon>
        <taxon>Ichthyophonida</taxon>
        <taxon>Sphaeroforma</taxon>
    </lineage>
</organism>
<accession>A0A0L0FNV5</accession>
<feature type="compositionally biased region" description="Polar residues" evidence="2">
    <location>
        <begin position="128"/>
        <end position="142"/>
    </location>
</feature>
<reference evidence="4 5" key="1">
    <citation type="submission" date="2011-02" db="EMBL/GenBank/DDBJ databases">
        <title>The Genome Sequence of Sphaeroforma arctica JP610.</title>
        <authorList>
            <consortium name="The Broad Institute Genome Sequencing Platform"/>
            <person name="Russ C."/>
            <person name="Cuomo C."/>
            <person name="Young S.K."/>
            <person name="Zeng Q."/>
            <person name="Gargeya S."/>
            <person name="Alvarado L."/>
            <person name="Berlin A."/>
            <person name="Chapman S.B."/>
            <person name="Chen Z."/>
            <person name="Freedman E."/>
            <person name="Gellesch M."/>
            <person name="Goldberg J."/>
            <person name="Griggs A."/>
            <person name="Gujja S."/>
            <person name="Heilman E."/>
            <person name="Heiman D."/>
            <person name="Howarth C."/>
            <person name="Mehta T."/>
            <person name="Neiman D."/>
            <person name="Pearson M."/>
            <person name="Roberts A."/>
            <person name="Saif S."/>
            <person name="Shea T."/>
            <person name="Shenoy N."/>
            <person name="Sisk P."/>
            <person name="Stolte C."/>
            <person name="Sykes S."/>
            <person name="White J."/>
            <person name="Yandava C."/>
            <person name="Burger G."/>
            <person name="Gray M.W."/>
            <person name="Holland P.W.H."/>
            <person name="King N."/>
            <person name="Lang F.B.F."/>
            <person name="Roger A.J."/>
            <person name="Ruiz-Trillo I."/>
            <person name="Haas B."/>
            <person name="Nusbaum C."/>
            <person name="Birren B."/>
        </authorList>
    </citation>
    <scope>NUCLEOTIDE SEQUENCE [LARGE SCALE GENOMIC DNA]</scope>
    <source>
        <strain evidence="4 5">JP610</strain>
    </source>
</reference>
<evidence type="ECO:0000259" key="3">
    <source>
        <dbReference type="PROSITE" id="PS51319"/>
    </source>
</evidence>
<dbReference type="PROSITE" id="PS51319">
    <property type="entry name" value="TFIIS_N"/>
    <property type="match status" value="1"/>
</dbReference>
<feature type="domain" description="TFIIS N-terminal" evidence="3">
    <location>
        <begin position="1"/>
        <end position="32"/>
    </location>
</feature>
<dbReference type="EMBL" id="KQ242667">
    <property type="protein sequence ID" value="KNC77658.1"/>
    <property type="molecule type" value="Genomic_DNA"/>
</dbReference>
<dbReference type="AlphaFoldDB" id="A0A0L0FNV5"/>
<evidence type="ECO:0000313" key="4">
    <source>
        <dbReference type="EMBL" id="KNC77658.1"/>
    </source>
</evidence>
<feature type="compositionally biased region" description="Basic and acidic residues" evidence="2">
    <location>
        <begin position="150"/>
        <end position="162"/>
    </location>
</feature>
<sequence length="185" mass="19953">KTVNKLKNVDDRNVSNKAKVLISKWKKIAGVEEKTARPSASFAPPRSSDKDSDYNDGESNDQNSGPPLIHLMYGSVSVIASVIVSVNIRPFHLQPIPIQCEEPQSQCPKNSGKGALSGTGSRKRPAPTTKTLSAAAFNQCSDDAQKRRRQQEAIETRKRGLDKSNFGAARPQGETMAYGANGGCV</sequence>
<dbReference type="Proteomes" id="UP000054560">
    <property type="component" value="Unassembled WGS sequence"/>
</dbReference>
<dbReference type="RefSeq" id="XP_014151560.1">
    <property type="nucleotide sequence ID" value="XM_014296085.1"/>
</dbReference>
<dbReference type="GeneID" id="25910384"/>
<feature type="compositionally biased region" description="Low complexity" evidence="2">
    <location>
        <begin position="37"/>
        <end position="46"/>
    </location>
</feature>
<name>A0A0L0FNV5_9EUKA</name>
<protein>
    <recommendedName>
        <fullName evidence="3">TFIIS N-terminal domain-containing protein</fullName>
    </recommendedName>
</protein>
<feature type="region of interest" description="Disordered" evidence="2">
    <location>
        <begin position="32"/>
        <end position="66"/>
    </location>
</feature>
<dbReference type="InterPro" id="IPR017923">
    <property type="entry name" value="TFIIS_N"/>
</dbReference>
<dbReference type="GO" id="GO:0005634">
    <property type="term" value="C:nucleus"/>
    <property type="evidence" value="ECO:0007669"/>
    <property type="project" value="UniProtKB-SubCell"/>
</dbReference>
<evidence type="ECO:0000313" key="5">
    <source>
        <dbReference type="Proteomes" id="UP000054560"/>
    </source>
</evidence>
<proteinExistence type="predicted"/>
<dbReference type="SUPFAM" id="SSF47676">
    <property type="entry name" value="Conserved domain common to transcription factors TFIIS, elongin A, CRSP70"/>
    <property type="match status" value="1"/>
</dbReference>
<feature type="non-terminal residue" evidence="4">
    <location>
        <position position="1"/>
    </location>
</feature>
<keyword evidence="5" id="KW-1185">Reference proteome</keyword>
<comment type="subcellular location">
    <subcellularLocation>
        <location evidence="1">Nucleus</location>
    </subcellularLocation>
</comment>
<evidence type="ECO:0000256" key="2">
    <source>
        <dbReference type="SAM" id="MobiDB-lite"/>
    </source>
</evidence>
<dbReference type="InterPro" id="IPR035441">
    <property type="entry name" value="TFIIS/LEDGF_dom_sf"/>
</dbReference>
<gene>
    <name evidence="4" type="ORF">SARC_09880</name>
</gene>
<evidence type="ECO:0000256" key="1">
    <source>
        <dbReference type="PROSITE-ProRule" id="PRU00649"/>
    </source>
</evidence>
<keyword evidence="1" id="KW-0539">Nucleus</keyword>
<feature type="region of interest" description="Disordered" evidence="2">
    <location>
        <begin position="101"/>
        <end position="174"/>
    </location>
</feature>